<gene>
    <name evidence="1" type="ORF">UU49_C0002G0001</name>
</gene>
<dbReference type="Proteomes" id="UP000034108">
    <property type="component" value="Unassembled WGS sequence"/>
</dbReference>
<accession>A0A0G0YHR0</accession>
<sequence length="27" mass="3110">KEIMEKVIKLRVPMRVDTHIGSSWGKA</sequence>
<proteinExistence type="predicted"/>
<evidence type="ECO:0000313" key="2">
    <source>
        <dbReference type="Proteomes" id="UP000034108"/>
    </source>
</evidence>
<organism evidence="1 2">
    <name type="scientific">Candidatus Magasanikbacteria bacterium GW2011_GWC2_41_17</name>
    <dbReference type="NCBI Taxonomy" id="1619048"/>
    <lineage>
        <taxon>Bacteria</taxon>
        <taxon>Candidatus Magasanikiibacteriota</taxon>
    </lineage>
</organism>
<reference evidence="1 2" key="1">
    <citation type="journal article" date="2015" name="Nature">
        <title>rRNA introns, odd ribosomes, and small enigmatic genomes across a large radiation of phyla.</title>
        <authorList>
            <person name="Brown C.T."/>
            <person name="Hug L.A."/>
            <person name="Thomas B.C."/>
            <person name="Sharon I."/>
            <person name="Castelle C.J."/>
            <person name="Singh A."/>
            <person name="Wilkins M.J."/>
            <person name="Williams K.H."/>
            <person name="Banfield J.F."/>
        </authorList>
    </citation>
    <scope>NUCLEOTIDE SEQUENCE [LARGE SCALE GENOMIC DNA]</scope>
</reference>
<comment type="caution">
    <text evidence="1">The sequence shown here is derived from an EMBL/GenBank/DDBJ whole genome shotgun (WGS) entry which is preliminary data.</text>
</comment>
<dbReference type="EMBL" id="LCAV01000002">
    <property type="protein sequence ID" value="KKR99887.1"/>
    <property type="molecule type" value="Genomic_DNA"/>
</dbReference>
<dbReference type="AlphaFoldDB" id="A0A0G0YHR0"/>
<dbReference type="Gene3D" id="3.30.70.370">
    <property type="match status" value="1"/>
</dbReference>
<feature type="non-terminal residue" evidence="1">
    <location>
        <position position="1"/>
    </location>
</feature>
<evidence type="ECO:0000313" key="1">
    <source>
        <dbReference type="EMBL" id="KKR99887.1"/>
    </source>
</evidence>
<protein>
    <submittedName>
        <fullName evidence="1">Uncharacterized protein</fullName>
    </submittedName>
</protein>
<name>A0A0G0YHR0_9BACT</name>